<feature type="region of interest" description="Disordered" evidence="6">
    <location>
        <begin position="1"/>
        <end position="29"/>
    </location>
</feature>
<feature type="transmembrane region" description="Helical" evidence="7">
    <location>
        <begin position="189"/>
        <end position="209"/>
    </location>
</feature>
<feature type="transmembrane region" description="Helical" evidence="7">
    <location>
        <begin position="356"/>
        <end position="375"/>
    </location>
</feature>
<feature type="transmembrane region" description="Helical" evidence="7">
    <location>
        <begin position="100"/>
        <end position="122"/>
    </location>
</feature>
<feature type="transmembrane region" description="Helical" evidence="7">
    <location>
        <begin position="387"/>
        <end position="404"/>
    </location>
</feature>
<evidence type="ECO:0000256" key="1">
    <source>
        <dbReference type="ARBA" id="ARBA00004651"/>
    </source>
</evidence>
<reference evidence="10" key="1">
    <citation type="journal article" date="2019" name="Int. J. Syst. Evol. Microbiol.">
        <title>The Global Catalogue of Microorganisms (GCM) 10K type strain sequencing project: providing services to taxonomists for standard genome sequencing and annotation.</title>
        <authorList>
            <consortium name="The Broad Institute Genomics Platform"/>
            <consortium name="The Broad Institute Genome Sequencing Center for Infectious Disease"/>
            <person name="Wu L."/>
            <person name="Ma J."/>
        </authorList>
    </citation>
    <scope>NUCLEOTIDE SEQUENCE [LARGE SCALE GENOMIC DNA]</scope>
    <source>
        <strain evidence="10">CGMCC 4.7020</strain>
    </source>
</reference>
<keyword evidence="5 7" id="KW-0472">Membrane</keyword>
<feature type="transmembrane region" description="Helical" evidence="7">
    <location>
        <begin position="34"/>
        <end position="57"/>
    </location>
</feature>
<organism evidence="9 10">
    <name type="scientific">Streptomyces kaempferi</name>
    <dbReference type="NCBI Taxonomy" id="333725"/>
    <lineage>
        <taxon>Bacteria</taxon>
        <taxon>Bacillati</taxon>
        <taxon>Actinomycetota</taxon>
        <taxon>Actinomycetes</taxon>
        <taxon>Kitasatosporales</taxon>
        <taxon>Streptomycetaceae</taxon>
        <taxon>Streptomyces</taxon>
    </lineage>
</organism>
<dbReference type="PANTHER" id="PTHR43124">
    <property type="entry name" value="PURINE EFFLUX PUMP PBUE"/>
    <property type="match status" value="1"/>
</dbReference>
<dbReference type="PROSITE" id="PS50850">
    <property type="entry name" value="MFS"/>
    <property type="match status" value="1"/>
</dbReference>
<feature type="transmembrane region" description="Helical" evidence="7">
    <location>
        <begin position="128"/>
        <end position="147"/>
    </location>
</feature>
<evidence type="ECO:0000256" key="2">
    <source>
        <dbReference type="ARBA" id="ARBA00022475"/>
    </source>
</evidence>
<evidence type="ECO:0000259" key="8">
    <source>
        <dbReference type="PROSITE" id="PS50850"/>
    </source>
</evidence>
<keyword evidence="4 7" id="KW-1133">Transmembrane helix</keyword>
<dbReference type="EMBL" id="JBHTMM010000073">
    <property type="protein sequence ID" value="MFD1311234.1"/>
    <property type="molecule type" value="Genomic_DNA"/>
</dbReference>
<evidence type="ECO:0000256" key="5">
    <source>
        <dbReference type="ARBA" id="ARBA00023136"/>
    </source>
</evidence>
<evidence type="ECO:0000313" key="9">
    <source>
        <dbReference type="EMBL" id="MFD1311234.1"/>
    </source>
</evidence>
<feature type="transmembrane region" description="Helical" evidence="7">
    <location>
        <begin position="322"/>
        <end position="344"/>
    </location>
</feature>
<dbReference type="RefSeq" id="WP_381238535.1">
    <property type="nucleotide sequence ID" value="NZ_JBHSKH010000057.1"/>
</dbReference>
<gene>
    <name evidence="9" type="ORF">ACFQ5X_36160</name>
</gene>
<evidence type="ECO:0000256" key="7">
    <source>
        <dbReference type="SAM" id="Phobius"/>
    </source>
</evidence>
<comment type="subcellular location">
    <subcellularLocation>
        <location evidence="1">Cell membrane</location>
        <topology evidence="1">Multi-pass membrane protein</topology>
    </subcellularLocation>
</comment>
<comment type="caution">
    <text evidence="9">The sequence shown here is derived from an EMBL/GenBank/DDBJ whole genome shotgun (WGS) entry which is preliminary data.</text>
</comment>
<dbReference type="InterPro" id="IPR020846">
    <property type="entry name" value="MFS_dom"/>
</dbReference>
<sequence length="414" mass="41806">MNSSTTSELTAEPALGERARADVPSTTSGGTDWAAVWAVAAGAFALVMSEFLAIGLLPDVAKSLGVSEGTAGLMVTAPGLMAALSAPLLTVAAARVDRRAILLSLSVLLVASDLLAALAPAFSVLMVARLLLGVAVGGFWTIGVSVAPRLVPAQVVPRAASVITSGITLATVASLPLGSLAGDLLGWRAGFLIIAGLALATLVLQFFALPRMPAQHAVTFGSLLTLFKLRRARAGVIASVLVFFGHFAGYTYLSPALHDLAHIDSTWTTPVLLLFGVTGIVGNFAAGMTAARSIRGTLTAGVILLVASLALLPLIGTTAPGAVVLVGLWGLAWGAMPLGLQLWILDAMGEKADSGLALFISASQLALAAGAFLGGVTVDSAGVSPDLLIAAAVSAGALIALWTAPRLSAARNNR</sequence>
<dbReference type="InterPro" id="IPR011701">
    <property type="entry name" value="MFS"/>
</dbReference>
<protein>
    <submittedName>
        <fullName evidence="9">MFS transporter</fullName>
    </submittedName>
</protein>
<dbReference type="Proteomes" id="UP001597058">
    <property type="component" value="Unassembled WGS sequence"/>
</dbReference>
<dbReference type="InterPro" id="IPR050189">
    <property type="entry name" value="MFS_Efflux_Transporters"/>
</dbReference>
<keyword evidence="10" id="KW-1185">Reference proteome</keyword>
<dbReference type="SUPFAM" id="SSF103473">
    <property type="entry name" value="MFS general substrate transporter"/>
    <property type="match status" value="1"/>
</dbReference>
<feature type="domain" description="Major facilitator superfamily (MFS) profile" evidence="8">
    <location>
        <begin position="35"/>
        <end position="408"/>
    </location>
</feature>
<dbReference type="PANTHER" id="PTHR43124:SF3">
    <property type="entry name" value="CHLORAMPHENICOL EFFLUX PUMP RV0191"/>
    <property type="match status" value="1"/>
</dbReference>
<evidence type="ECO:0000256" key="3">
    <source>
        <dbReference type="ARBA" id="ARBA00022692"/>
    </source>
</evidence>
<accession>A0ABW3XNU0</accession>
<dbReference type="InterPro" id="IPR036259">
    <property type="entry name" value="MFS_trans_sf"/>
</dbReference>
<dbReference type="Gene3D" id="1.20.1250.20">
    <property type="entry name" value="MFS general substrate transporter like domains"/>
    <property type="match status" value="1"/>
</dbReference>
<dbReference type="Pfam" id="PF07690">
    <property type="entry name" value="MFS_1"/>
    <property type="match status" value="1"/>
</dbReference>
<feature type="transmembrane region" description="Helical" evidence="7">
    <location>
        <begin position="265"/>
        <end position="286"/>
    </location>
</feature>
<feature type="transmembrane region" description="Helical" evidence="7">
    <location>
        <begin position="298"/>
        <end position="316"/>
    </location>
</feature>
<keyword evidence="2" id="KW-1003">Cell membrane</keyword>
<evidence type="ECO:0000313" key="10">
    <source>
        <dbReference type="Proteomes" id="UP001597058"/>
    </source>
</evidence>
<proteinExistence type="predicted"/>
<keyword evidence="3 7" id="KW-0812">Transmembrane</keyword>
<feature type="transmembrane region" description="Helical" evidence="7">
    <location>
        <begin position="234"/>
        <end position="253"/>
    </location>
</feature>
<name>A0ABW3XNU0_9ACTN</name>
<feature type="transmembrane region" description="Helical" evidence="7">
    <location>
        <begin position="159"/>
        <end position="177"/>
    </location>
</feature>
<evidence type="ECO:0000256" key="4">
    <source>
        <dbReference type="ARBA" id="ARBA00022989"/>
    </source>
</evidence>
<evidence type="ECO:0000256" key="6">
    <source>
        <dbReference type="SAM" id="MobiDB-lite"/>
    </source>
</evidence>
<feature type="transmembrane region" description="Helical" evidence="7">
    <location>
        <begin position="69"/>
        <end position="93"/>
    </location>
</feature>
<dbReference type="CDD" id="cd17324">
    <property type="entry name" value="MFS_NepI_like"/>
    <property type="match status" value="1"/>
</dbReference>